<protein>
    <submittedName>
        <fullName evidence="1">Uncharacterized protein</fullName>
    </submittedName>
</protein>
<reference evidence="1" key="1">
    <citation type="journal article" date="2021" name="Proc. Natl. Acad. Sci. U.S.A.">
        <title>A Catalog of Tens of Thousands of Viruses from Human Metagenomes Reveals Hidden Associations with Chronic Diseases.</title>
        <authorList>
            <person name="Tisza M.J."/>
            <person name="Buck C.B."/>
        </authorList>
    </citation>
    <scope>NUCLEOTIDE SEQUENCE</scope>
    <source>
        <strain evidence="1">Ctshb19</strain>
    </source>
</reference>
<evidence type="ECO:0000313" key="1">
    <source>
        <dbReference type="EMBL" id="DAF93510.1"/>
    </source>
</evidence>
<sequence length="231" mass="26477">MRRRYESLFRYHQINVVAEVCGEHHKACERNSALAANHRVKIDFGNVVSFLDFGRLHAEFQQLGLARGNQLGLHFLNGNAATIQINFLAHAFGPYKSSWSMSRRTCCSVRLLFVFTVSKSVASSPSSLATLLRFPELLVEPRRRFFCIVHVEHSPIHVKQTNRRTRLNILEIYAGSEQEARRRTILRIALNTEQVGNFHVNGVGPFVIVFRNGFVETFAQPEFVFTVFQTR</sequence>
<name>A0A8S5UGK2_9CAUD</name>
<organism evidence="1">
    <name type="scientific">Myoviridae sp. ctshb19</name>
    <dbReference type="NCBI Taxonomy" id="2825194"/>
    <lineage>
        <taxon>Viruses</taxon>
        <taxon>Duplodnaviria</taxon>
        <taxon>Heunggongvirae</taxon>
        <taxon>Uroviricota</taxon>
        <taxon>Caudoviricetes</taxon>
    </lineage>
</organism>
<dbReference type="EMBL" id="BK016086">
    <property type="protein sequence ID" value="DAF93510.1"/>
    <property type="molecule type" value="Genomic_DNA"/>
</dbReference>
<proteinExistence type="predicted"/>
<accession>A0A8S5UGK2</accession>